<feature type="compositionally biased region" description="Low complexity" evidence="9">
    <location>
        <begin position="803"/>
        <end position="814"/>
    </location>
</feature>
<evidence type="ECO:0000256" key="1">
    <source>
        <dbReference type="ARBA" id="ARBA00004123"/>
    </source>
</evidence>
<keyword evidence="7" id="KW-0539">Nucleus</keyword>
<dbReference type="SUPFAM" id="SSF57701">
    <property type="entry name" value="Zn2/Cys6 DNA-binding domain"/>
    <property type="match status" value="1"/>
</dbReference>
<evidence type="ECO:0000256" key="7">
    <source>
        <dbReference type="ARBA" id="ARBA00023242"/>
    </source>
</evidence>
<dbReference type="SMART" id="SM00066">
    <property type="entry name" value="GAL4"/>
    <property type="match status" value="1"/>
</dbReference>
<evidence type="ECO:0000256" key="8">
    <source>
        <dbReference type="SAM" id="Coils"/>
    </source>
</evidence>
<dbReference type="CDD" id="cd00067">
    <property type="entry name" value="GAL4"/>
    <property type="match status" value="1"/>
</dbReference>
<protein>
    <submittedName>
        <fullName evidence="11">Fungal-specific transcription factor domain-containing protein</fullName>
    </submittedName>
</protein>
<feature type="region of interest" description="Disordered" evidence="9">
    <location>
        <begin position="698"/>
        <end position="828"/>
    </location>
</feature>
<keyword evidence="3" id="KW-0862">Zinc</keyword>
<dbReference type="InterPro" id="IPR036864">
    <property type="entry name" value="Zn2-C6_fun-type_DNA-bd_sf"/>
</dbReference>
<feature type="compositionally biased region" description="Low complexity" evidence="9">
    <location>
        <begin position="225"/>
        <end position="238"/>
    </location>
</feature>
<dbReference type="PROSITE" id="PS50048">
    <property type="entry name" value="ZN2_CY6_FUNGAL_2"/>
    <property type="match status" value="1"/>
</dbReference>
<evidence type="ECO:0000256" key="4">
    <source>
        <dbReference type="ARBA" id="ARBA00023015"/>
    </source>
</evidence>
<feature type="compositionally biased region" description="Low complexity" evidence="9">
    <location>
        <begin position="698"/>
        <end position="721"/>
    </location>
</feature>
<dbReference type="Proteomes" id="UP000469890">
    <property type="component" value="Unassembled WGS sequence"/>
</dbReference>
<keyword evidence="4" id="KW-0805">Transcription regulation</keyword>
<dbReference type="PROSITE" id="PS00463">
    <property type="entry name" value="ZN2_CY6_FUNGAL_1"/>
    <property type="match status" value="1"/>
</dbReference>
<feature type="region of interest" description="Disordered" evidence="9">
    <location>
        <begin position="1"/>
        <end position="29"/>
    </location>
</feature>
<feature type="compositionally biased region" description="Low complexity" evidence="9">
    <location>
        <begin position="903"/>
        <end position="926"/>
    </location>
</feature>
<dbReference type="PANTHER" id="PTHR31313">
    <property type="entry name" value="TY1 ENHANCER ACTIVATOR"/>
    <property type="match status" value="1"/>
</dbReference>
<feature type="compositionally biased region" description="Polar residues" evidence="9">
    <location>
        <begin position="943"/>
        <end position="968"/>
    </location>
</feature>
<dbReference type="GO" id="GO:0005634">
    <property type="term" value="C:nucleus"/>
    <property type="evidence" value="ECO:0007669"/>
    <property type="project" value="UniProtKB-SubCell"/>
</dbReference>
<organism evidence="11 12">
    <name type="scientific">Mucor circinelloides f. lusitanicus</name>
    <name type="common">Mucor racemosus var. lusitanicus</name>
    <dbReference type="NCBI Taxonomy" id="29924"/>
    <lineage>
        <taxon>Eukaryota</taxon>
        <taxon>Fungi</taxon>
        <taxon>Fungi incertae sedis</taxon>
        <taxon>Mucoromycota</taxon>
        <taxon>Mucoromycotina</taxon>
        <taxon>Mucoromycetes</taxon>
        <taxon>Mucorales</taxon>
        <taxon>Mucorineae</taxon>
        <taxon>Mucoraceae</taxon>
        <taxon>Mucor</taxon>
    </lineage>
</organism>
<sequence length="1075" mass="118390">MSSVFVPENSGSPQQQKQPEQARPKRPRSSLACIRCRKKKVKCDFVQPTCGRCAIAGLPCSYATPPRRVDGHAFDQLGNHVEELKERMQKMQSELAMMKNNLHPFASTSAAANPDDMDSGHSTPNMMMADGSHNSNNMALATSSSSSDQSVTWKLSLSPSGLRIDTNIASVADLYRILLNGISQLNINNDSTTSLFNPESSSSASASSANPFVGARKQPAKANLSSAGSSSGRRTTTSYLDAGMMDSSDKGGRLWEVDDNEARKILQEKKSSEDTLPKEALDNLMHTCYHTCFLAYQVVDKDHFMQQYLSDGGLDPLLANSINAWVSKHGCIYHNANGGNSQTTMGEVYFKNARQLLKKCFDISSPTTIHALLNLYMYQLSSERSSLAYLYIGLAIRMAQDLKFHKKEHMSADLNQRETNKRLWWSAYWLDLCAALESNRPTMVDDKDCDLDYPVRLDHEDEETGYRIHFTVYSIKLMRIRKDITKHLPSEQSGQSLLSAISRLENALTNWLGELPQDLHFDDQSSVFQKTGSFRDEACLILNIQYQTTWIMLHKFFLPKQDQTATPVALLSLNICTKSANLITRMLGIYASNLNWCQFFYAMDGIIASVTIHQVNALSNEKEVSCLAQRNLIITASVLKESPLMYMVKVCEIIESIEGFLKKNGLSSELGDLPAVNEDSINQQSISSVFHPAVFESQHMMSQQQQQQQQQHQHQPPSHQTPLHHPHHTQPHQHQAVPPPQPPLPQQQQQQQPPHHHQPQALSYAGSISPSVQSQHTMMNSPQSQHSSSTIRVPSQLSSGMFQQQTLSQQPSSSANAAGQQQPNSMYNNSGMMVEPSMFLSDPTSLMGFNMPTQGGGGGGSGGGGDMEQLLLRNMGFDLNNPTTPGGGAGGPGDSRMYAMFDSSTSNAPNTNTNYPPGGGSASSAAPFTETFAGSYTNTQASFTSTTADNSNNPNTTNAYPNFLNNTELFGIPTTTTTSTVQQQHHQQQPQPYSTNTPTNFDPASLFGSMNMDPATMSALLYNNAGMSSFAYQQQQAQQQQGQQPGGTPTGDETDMLYGTNNGRKRVHRDWEDAA</sequence>
<dbReference type="GO" id="GO:0003677">
    <property type="term" value="F:DNA binding"/>
    <property type="evidence" value="ECO:0007669"/>
    <property type="project" value="UniProtKB-KW"/>
</dbReference>
<dbReference type="CDD" id="cd12148">
    <property type="entry name" value="fungal_TF_MHR"/>
    <property type="match status" value="1"/>
</dbReference>
<proteinExistence type="predicted"/>
<dbReference type="GO" id="GO:0008270">
    <property type="term" value="F:zinc ion binding"/>
    <property type="evidence" value="ECO:0007669"/>
    <property type="project" value="InterPro"/>
</dbReference>
<dbReference type="InterPro" id="IPR007219">
    <property type="entry name" value="XnlR_reg_dom"/>
</dbReference>
<accession>A0A8H4F0H5</accession>
<feature type="region of interest" description="Disordered" evidence="9">
    <location>
        <begin position="1032"/>
        <end position="1075"/>
    </location>
</feature>
<feature type="domain" description="Zn(2)-C6 fungal-type" evidence="10">
    <location>
        <begin position="32"/>
        <end position="62"/>
    </location>
</feature>
<evidence type="ECO:0000256" key="9">
    <source>
        <dbReference type="SAM" id="MobiDB-lite"/>
    </source>
</evidence>
<feature type="compositionally biased region" description="Low complexity" evidence="9">
    <location>
        <begin position="974"/>
        <end position="995"/>
    </location>
</feature>
<dbReference type="Pfam" id="PF04082">
    <property type="entry name" value="Fungal_trans"/>
    <property type="match status" value="1"/>
</dbReference>
<evidence type="ECO:0000313" key="12">
    <source>
        <dbReference type="Proteomes" id="UP000469890"/>
    </source>
</evidence>
<dbReference type="GO" id="GO:0000981">
    <property type="term" value="F:DNA-binding transcription factor activity, RNA polymerase II-specific"/>
    <property type="evidence" value="ECO:0007669"/>
    <property type="project" value="InterPro"/>
</dbReference>
<feature type="region of interest" description="Disordered" evidence="9">
    <location>
        <begin position="943"/>
        <end position="1007"/>
    </location>
</feature>
<gene>
    <name evidence="11" type="ORF">FB192DRAFT_1137242</name>
</gene>
<evidence type="ECO:0000256" key="3">
    <source>
        <dbReference type="ARBA" id="ARBA00022833"/>
    </source>
</evidence>
<feature type="compositionally biased region" description="Polar residues" evidence="9">
    <location>
        <begin position="815"/>
        <end position="828"/>
    </location>
</feature>
<dbReference type="GO" id="GO:0006351">
    <property type="term" value="P:DNA-templated transcription"/>
    <property type="evidence" value="ECO:0007669"/>
    <property type="project" value="InterPro"/>
</dbReference>
<keyword evidence="5" id="KW-0238">DNA-binding</keyword>
<feature type="compositionally biased region" description="Basic residues" evidence="9">
    <location>
        <begin position="722"/>
        <end position="731"/>
    </location>
</feature>
<comment type="caution">
    <text evidence="11">The sequence shown here is derived from an EMBL/GenBank/DDBJ whole genome shotgun (WGS) entry which is preliminary data.</text>
</comment>
<feature type="compositionally biased region" description="Low complexity" evidence="9">
    <location>
        <begin position="200"/>
        <end position="209"/>
    </location>
</feature>
<feature type="coiled-coil region" evidence="8">
    <location>
        <begin position="74"/>
        <end position="101"/>
    </location>
</feature>
<name>A0A8H4F0H5_MUCCL</name>
<feature type="compositionally biased region" description="Polar residues" evidence="9">
    <location>
        <begin position="1"/>
        <end position="19"/>
    </location>
</feature>
<evidence type="ECO:0000313" key="11">
    <source>
        <dbReference type="EMBL" id="KAF1799653.1"/>
    </source>
</evidence>
<evidence type="ECO:0000256" key="5">
    <source>
        <dbReference type="ARBA" id="ARBA00023125"/>
    </source>
</evidence>
<keyword evidence="6" id="KW-0804">Transcription</keyword>
<dbReference type="InterPro" id="IPR051615">
    <property type="entry name" value="Transcr_Regulatory_Elem"/>
</dbReference>
<dbReference type="EMBL" id="JAAECE010000006">
    <property type="protein sequence ID" value="KAF1799653.1"/>
    <property type="molecule type" value="Genomic_DNA"/>
</dbReference>
<evidence type="ECO:0000256" key="2">
    <source>
        <dbReference type="ARBA" id="ARBA00022723"/>
    </source>
</evidence>
<evidence type="ECO:0000259" key="10">
    <source>
        <dbReference type="PROSITE" id="PS50048"/>
    </source>
</evidence>
<feature type="compositionally biased region" description="Polar residues" evidence="9">
    <location>
        <begin position="766"/>
        <end position="802"/>
    </location>
</feature>
<reference evidence="11 12" key="1">
    <citation type="submission" date="2019-09" db="EMBL/GenBank/DDBJ databases">
        <authorList>
            <consortium name="DOE Joint Genome Institute"/>
            <person name="Mondo S.J."/>
            <person name="Navarro-Mendoza M.I."/>
            <person name="Perez-Arques C."/>
            <person name="Panchal S."/>
            <person name="Nicolas F.E."/>
            <person name="Ganguly P."/>
            <person name="Pangilinan J."/>
            <person name="Grigoriev I."/>
            <person name="Heitman J."/>
            <person name="Sanya K."/>
            <person name="Garre V."/>
        </authorList>
    </citation>
    <scope>NUCLEOTIDE SEQUENCE [LARGE SCALE GENOMIC DNA]</scope>
    <source>
        <strain evidence="11 12">MU402</strain>
    </source>
</reference>
<feature type="region of interest" description="Disordered" evidence="9">
    <location>
        <begin position="195"/>
        <end position="245"/>
    </location>
</feature>
<keyword evidence="8" id="KW-0175">Coiled coil</keyword>
<feature type="region of interest" description="Disordered" evidence="9">
    <location>
        <begin position="900"/>
        <end position="926"/>
    </location>
</feature>
<dbReference type="Gene3D" id="4.10.240.10">
    <property type="entry name" value="Zn(2)-C6 fungal-type DNA-binding domain"/>
    <property type="match status" value="1"/>
</dbReference>
<keyword evidence="2" id="KW-0479">Metal-binding</keyword>
<dbReference type="SMART" id="SM00906">
    <property type="entry name" value="Fungal_trans"/>
    <property type="match status" value="1"/>
</dbReference>
<comment type="subcellular location">
    <subcellularLocation>
        <location evidence="1">Nucleus</location>
    </subcellularLocation>
</comment>
<dbReference type="Pfam" id="PF00172">
    <property type="entry name" value="Zn_clus"/>
    <property type="match status" value="1"/>
</dbReference>
<dbReference type="PANTHER" id="PTHR31313:SF81">
    <property type="entry name" value="TY1 ENHANCER ACTIVATOR"/>
    <property type="match status" value="1"/>
</dbReference>
<feature type="compositionally biased region" description="Low complexity" evidence="9">
    <location>
        <begin position="1033"/>
        <end position="1043"/>
    </location>
</feature>
<dbReference type="InterPro" id="IPR001138">
    <property type="entry name" value="Zn2Cys6_DnaBD"/>
</dbReference>
<dbReference type="AlphaFoldDB" id="A0A8H4F0H5"/>
<evidence type="ECO:0000256" key="6">
    <source>
        <dbReference type="ARBA" id="ARBA00023163"/>
    </source>
</evidence>